<reference evidence="1 2" key="1">
    <citation type="submission" date="2018-06" db="EMBL/GenBank/DDBJ databases">
        <title>Complete Genomes of Monosporascus.</title>
        <authorList>
            <person name="Robinson A.J."/>
            <person name="Natvig D.O."/>
        </authorList>
    </citation>
    <scope>NUCLEOTIDE SEQUENCE [LARGE SCALE GENOMIC DNA]</scope>
    <source>
        <strain evidence="1 2">CBS 609.92</strain>
    </source>
</reference>
<organism evidence="1 2">
    <name type="scientific">Monosporascus cannonballus</name>
    <dbReference type="NCBI Taxonomy" id="155416"/>
    <lineage>
        <taxon>Eukaryota</taxon>
        <taxon>Fungi</taxon>
        <taxon>Dikarya</taxon>
        <taxon>Ascomycota</taxon>
        <taxon>Pezizomycotina</taxon>
        <taxon>Sordariomycetes</taxon>
        <taxon>Xylariomycetidae</taxon>
        <taxon>Xylariales</taxon>
        <taxon>Xylariales incertae sedis</taxon>
        <taxon>Monosporascus</taxon>
    </lineage>
</organism>
<dbReference type="PANTHER" id="PTHR36847:SF1">
    <property type="entry name" value="AMIDOLIGASE ENZYME"/>
    <property type="match status" value="1"/>
</dbReference>
<dbReference type="EMBL" id="QJNS01000012">
    <property type="protein sequence ID" value="RYO94151.1"/>
    <property type="molecule type" value="Genomic_DNA"/>
</dbReference>
<sequence length="452" mass="51307">MAGRNPRPLYEYTFGVELEFRVAWIRGDRDTLPGVPKPIRFEEDTWGQDDEVRATVADSIRRRGWRVQGDGGPVDTAFTTMEYPGWDVKGDPSIMKYDVQPDGAMWTDVELVSPAYRVRAENFRAVRDVVVHVTTAFRTSVNESCGFHVHFGRGADLFSVHELRRIGGMTYAAGQLISTLHSVVRHNHDQCPLNRWYCELAVRKIDPARMWGSQARATTNYDAWVGDDADREVRGEALRETNMTTWAEGKLRSTRQTFRDPPGPRPSFARYVPRGALVPEPFDEGIFRYYGQAHEPNERDAPWAIRPAVQHLLTRPTLAPVAQRMGMPARAAYNFSWYELADAAIPQERTTIEFRQARGTLNPESVVLWARVVTSLCYFACAADIDRYSSVVACCAHAEERPDEYDVWDLLVDIGLAAEAARLQDQVLSLGSVTETPWQIYRPHQDQDQGQN</sequence>
<dbReference type="Pfam" id="PF12224">
    <property type="entry name" value="Amidoligase_2"/>
    <property type="match status" value="1"/>
</dbReference>
<accession>A0ABY0HIZ6</accession>
<evidence type="ECO:0000313" key="2">
    <source>
        <dbReference type="Proteomes" id="UP000294003"/>
    </source>
</evidence>
<dbReference type="PANTHER" id="PTHR36847">
    <property type="entry name" value="AMIDOLIGASE ENZYME"/>
    <property type="match status" value="1"/>
</dbReference>
<dbReference type="Proteomes" id="UP000294003">
    <property type="component" value="Unassembled WGS sequence"/>
</dbReference>
<proteinExistence type="predicted"/>
<keyword evidence="2" id="KW-1185">Reference proteome</keyword>
<gene>
    <name evidence="1" type="ORF">DL762_000661</name>
</gene>
<evidence type="ECO:0000313" key="1">
    <source>
        <dbReference type="EMBL" id="RYO94151.1"/>
    </source>
</evidence>
<name>A0ABY0HIZ6_9PEZI</name>
<comment type="caution">
    <text evidence="1">The sequence shown here is derived from an EMBL/GenBank/DDBJ whole genome shotgun (WGS) entry which is preliminary data.</text>
</comment>
<protein>
    <recommendedName>
        <fullName evidence="3">Amidoligase enzyme</fullName>
    </recommendedName>
</protein>
<dbReference type="InterPro" id="IPR022025">
    <property type="entry name" value="Amidoligase_2"/>
</dbReference>
<evidence type="ECO:0008006" key="3">
    <source>
        <dbReference type="Google" id="ProtNLM"/>
    </source>
</evidence>